<dbReference type="InterPro" id="IPR007163">
    <property type="entry name" value="VCA0040-like"/>
</dbReference>
<feature type="region of interest" description="Disordered" evidence="1">
    <location>
        <begin position="1"/>
        <end position="35"/>
    </location>
</feature>
<keyword evidence="2" id="KW-0812">Transmembrane</keyword>
<reference evidence="4" key="1">
    <citation type="journal article" date="2019" name="Int. J. Syst. Evol. Microbiol.">
        <title>The Global Catalogue of Microorganisms (GCM) 10K type strain sequencing project: providing services to taxonomists for standard genome sequencing and annotation.</title>
        <authorList>
            <consortium name="The Broad Institute Genomics Platform"/>
            <consortium name="The Broad Institute Genome Sequencing Center for Infectious Disease"/>
            <person name="Wu L."/>
            <person name="Ma J."/>
        </authorList>
    </citation>
    <scope>NUCLEOTIDE SEQUENCE [LARGE SCALE GENOMIC DNA]</scope>
    <source>
        <strain evidence="4">CCUG 53252</strain>
    </source>
</reference>
<feature type="transmembrane region" description="Helical" evidence="2">
    <location>
        <begin position="194"/>
        <end position="226"/>
    </location>
</feature>
<organism evidence="3 4">
    <name type="scientific">Corynebacterium hansenii</name>
    <dbReference type="NCBI Taxonomy" id="394964"/>
    <lineage>
        <taxon>Bacteria</taxon>
        <taxon>Bacillati</taxon>
        <taxon>Actinomycetota</taxon>
        <taxon>Actinomycetes</taxon>
        <taxon>Mycobacteriales</taxon>
        <taxon>Corynebacteriaceae</taxon>
        <taxon>Corynebacterium</taxon>
    </lineage>
</organism>
<feature type="transmembrane region" description="Helical" evidence="2">
    <location>
        <begin position="238"/>
        <end position="256"/>
    </location>
</feature>
<dbReference type="PANTHER" id="PTHR37308:SF1">
    <property type="entry name" value="POLYPRENYL-PHOSPHATE TRANSPORTER"/>
    <property type="match status" value="1"/>
</dbReference>
<evidence type="ECO:0000256" key="2">
    <source>
        <dbReference type="SAM" id="Phobius"/>
    </source>
</evidence>
<dbReference type="Proteomes" id="UP001595751">
    <property type="component" value="Unassembled WGS sequence"/>
</dbReference>
<feature type="transmembrane region" description="Helical" evidence="2">
    <location>
        <begin position="306"/>
        <end position="323"/>
    </location>
</feature>
<dbReference type="Pfam" id="PF04018">
    <property type="entry name" value="VCA0040-like"/>
    <property type="match status" value="1"/>
</dbReference>
<proteinExistence type="predicted"/>
<feature type="compositionally biased region" description="Low complexity" evidence="1">
    <location>
        <begin position="7"/>
        <end position="21"/>
    </location>
</feature>
<feature type="transmembrane region" description="Helical" evidence="2">
    <location>
        <begin position="132"/>
        <end position="151"/>
    </location>
</feature>
<evidence type="ECO:0000313" key="3">
    <source>
        <dbReference type="EMBL" id="MFC3849603.1"/>
    </source>
</evidence>
<accession>A0ABV7ZM19</accession>
<dbReference type="RefSeq" id="WP_290288324.1">
    <property type="nucleotide sequence ID" value="NZ_CP047211.1"/>
</dbReference>
<feature type="transmembrane region" description="Helical" evidence="2">
    <location>
        <begin position="163"/>
        <end position="182"/>
    </location>
</feature>
<dbReference type="PANTHER" id="PTHR37308">
    <property type="entry name" value="INTEGRAL MEMBRANE PROTEIN"/>
    <property type="match status" value="1"/>
</dbReference>
<gene>
    <name evidence="3" type="ORF">ACFORJ_05435</name>
</gene>
<name>A0ABV7ZM19_9CORY</name>
<protein>
    <submittedName>
        <fullName evidence="3">DUF368 domain-containing protein</fullName>
    </submittedName>
</protein>
<keyword evidence="2" id="KW-0472">Membrane</keyword>
<comment type="caution">
    <text evidence="3">The sequence shown here is derived from an EMBL/GenBank/DDBJ whole genome shotgun (WGS) entry which is preliminary data.</text>
</comment>
<evidence type="ECO:0000256" key="1">
    <source>
        <dbReference type="SAM" id="MobiDB-lite"/>
    </source>
</evidence>
<keyword evidence="4" id="KW-1185">Reference proteome</keyword>
<dbReference type="EMBL" id="JBHRZN010000002">
    <property type="protein sequence ID" value="MFC3849603.1"/>
    <property type="molecule type" value="Genomic_DNA"/>
</dbReference>
<keyword evidence="2" id="KW-1133">Transmembrane helix</keyword>
<feature type="transmembrane region" description="Helical" evidence="2">
    <location>
        <begin position="102"/>
        <end position="120"/>
    </location>
</feature>
<sequence>MDTNENTRPAGGRRTGRAPAPVDAPGTNTDPRPPTAVGTVANVVRGGLIGLAETIPGVSGGTVALVTGIYPRLIASAKNITEIPKAMVTKGDWRAAARKVDWWLLLPVAFGMVAIVFSLAGIMESFVTGQPVASKALFMGMIAASVIVPFQEIRPGALERPGMRGKAIATFVLFAVGTFWLTSLPQASGTGEPALWMVFLAASVAICALVLPGVSGSFFLLVVGLYAPTMAAVDQRNFAYLGTFMLGALVGIVLFVRLLEWLLEHKHTVTLVAMAGLLLGSLRALWPWQDGDGTMLAAGDDWPKALGLFVLGAAIVGVVAWLQRRFSEQEPVR</sequence>
<evidence type="ECO:0000313" key="4">
    <source>
        <dbReference type="Proteomes" id="UP001595751"/>
    </source>
</evidence>